<sequence>MYVCYESPVQGPASTRAAGLVRPTGDIGVDVETVVLMMARASRLENQDAIDTAVVVMLADPRESRAGV</sequence>
<proteinExistence type="predicted"/>
<name>A0A9D5BGQ5_PEA</name>
<dbReference type="GO" id="GO:0000166">
    <property type="term" value="F:nucleotide binding"/>
    <property type="evidence" value="ECO:0007669"/>
    <property type="project" value="InterPro"/>
</dbReference>
<keyword evidence="2" id="KW-1185">Reference proteome</keyword>
<dbReference type="Proteomes" id="UP001058974">
    <property type="component" value="Chromosome 1"/>
</dbReference>
<evidence type="ECO:0000313" key="1">
    <source>
        <dbReference type="EMBL" id="KAI5443333.1"/>
    </source>
</evidence>
<evidence type="ECO:0000313" key="2">
    <source>
        <dbReference type="Proteomes" id="UP001058974"/>
    </source>
</evidence>
<dbReference type="InterPro" id="IPR023299">
    <property type="entry name" value="ATPase_P-typ_cyto_dom_N"/>
</dbReference>
<dbReference type="Gene3D" id="3.40.1110.10">
    <property type="entry name" value="Calcium-transporting ATPase, cytoplasmic domain N"/>
    <property type="match status" value="1"/>
</dbReference>
<reference evidence="1 2" key="1">
    <citation type="journal article" date="2022" name="Nat. Genet.">
        <title>Improved pea reference genome and pan-genome highlight genomic features and evolutionary characteristics.</title>
        <authorList>
            <person name="Yang T."/>
            <person name="Liu R."/>
            <person name="Luo Y."/>
            <person name="Hu S."/>
            <person name="Wang D."/>
            <person name="Wang C."/>
            <person name="Pandey M.K."/>
            <person name="Ge S."/>
            <person name="Xu Q."/>
            <person name="Li N."/>
            <person name="Li G."/>
            <person name="Huang Y."/>
            <person name="Saxena R.K."/>
            <person name="Ji Y."/>
            <person name="Li M."/>
            <person name="Yan X."/>
            <person name="He Y."/>
            <person name="Liu Y."/>
            <person name="Wang X."/>
            <person name="Xiang C."/>
            <person name="Varshney R.K."/>
            <person name="Ding H."/>
            <person name="Gao S."/>
            <person name="Zong X."/>
        </authorList>
    </citation>
    <scope>NUCLEOTIDE SEQUENCE [LARGE SCALE GENOMIC DNA]</scope>
    <source>
        <strain evidence="1 2">cv. Zhongwan 6</strain>
    </source>
</reference>
<protein>
    <submittedName>
        <fullName evidence="1">Uncharacterized protein</fullName>
    </submittedName>
</protein>
<organism evidence="1 2">
    <name type="scientific">Pisum sativum</name>
    <name type="common">Garden pea</name>
    <name type="synonym">Lathyrus oleraceus</name>
    <dbReference type="NCBI Taxonomy" id="3888"/>
    <lineage>
        <taxon>Eukaryota</taxon>
        <taxon>Viridiplantae</taxon>
        <taxon>Streptophyta</taxon>
        <taxon>Embryophyta</taxon>
        <taxon>Tracheophyta</taxon>
        <taxon>Spermatophyta</taxon>
        <taxon>Magnoliopsida</taxon>
        <taxon>eudicotyledons</taxon>
        <taxon>Gunneridae</taxon>
        <taxon>Pentapetalae</taxon>
        <taxon>rosids</taxon>
        <taxon>fabids</taxon>
        <taxon>Fabales</taxon>
        <taxon>Fabaceae</taxon>
        <taxon>Papilionoideae</taxon>
        <taxon>50 kb inversion clade</taxon>
        <taxon>NPAAA clade</taxon>
        <taxon>Hologalegina</taxon>
        <taxon>IRL clade</taxon>
        <taxon>Fabeae</taxon>
        <taxon>Lathyrus</taxon>
    </lineage>
</organism>
<gene>
    <name evidence="1" type="ORF">KIW84_012117</name>
</gene>
<dbReference type="EMBL" id="JAMSHJ010000001">
    <property type="protein sequence ID" value="KAI5443333.1"/>
    <property type="molecule type" value="Genomic_DNA"/>
</dbReference>
<accession>A0A9D5BGQ5</accession>
<comment type="caution">
    <text evidence="1">The sequence shown here is derived from an EMBL/GenBank/DDBJ whole genome shotgun (WGS) entry which is preliminary data.</text>
</comment>
<dbReference type="Gramene" id="Psat01G0211700-T1">
    <property type="protein sequence ID" value="KAI5443333.1"/>
    <property type="gene ID" value="KIW84_012117"/>
</dbReference>
<dbReference type="AlphaFoldDB" id="A0A9D5BGQ5"/>